<dbReference type="PIRSF" id="PIRSF006728">
    <property type="entry name" value="CinA"/>
    <property type="match status" value="1"/>
</dbReference>
<reference evidence="3 4" key="1">
    <citation type="submission" date="2016-10" db="EMBL/GenBank/DDBJ databases">
        <authorList>
            <person name="de Groot N.N."/>
        </authorList>
    </citation>
    <scope>NUCLEOTIDE SEQUENCE [LARGE SCALE GENOMIC DNA]</scope>
    <source>
        <strain>GEY</strain>
        <strain evidence="4">DSM 9560</strain>
    </source>
</reference>
<dbReference type="EMBL" id="FONY01000024">
    <property type="protein sequence ID" value="SFF29576.1"/>
    <property type="molecule type" value="Genomic_DNA"/>
</dbReference>
<dbReference type="NCBIfam" id="TIGR00199">
    <property type="entry name" value="PncC_domain"/>
    <property type="match status" value="1"/>
</dbReference>
<dbReference type="RefSeq" id="WP_091546544.1">
    <property type="nucleotide sequence ID" value="NZ_FONY01000024.1"/>
</dbReference>
<dbReference type="InterPro" id="IPR036425">
    <property type="entry name" value="MoaB/Mog-like_dom_sf"/>
</dbReference>
<sequence>MKSVYAEILTIGDEILYGHITDTNSQFISTALDKAGIQVIRKTSVGDNREAIINGLKSAEAVADIIIITGGLGPTKDDITKKTLADYFQTTLVMNEAVLSHVENLFASRGRVMNDLNKTQALIPANAQVIHNAVGTAPGMWIEHQGKVFISMPGVPHEMKKMMEELIVPKLRHHFQTPAIIHKWIKTINIPESTLAEKIEKWEDALPAHLKLAYLPKMGQVRLRLTGKGDDAGVLNAELEAQVAQLIPLIKDHIYGYEDDEIEKVVGSLLREKNKTVSTAESCTGGYLAHLLTSVAGSSHYFIGSIVAYSNQIKMNELDVSPAILEAYGAVSEPTVIAMAEGIRKKFGTSIGLATSGVAGPDGGSPEKPVGTIWVAYADERETFAKKLTLTQERMLNITLTTNFLLNFLRMKLSE</sequence>
<keyword evidence="4" id="KW-1185">Reference proteome</keyword>
<dbReference type="InterPro" id="IPR001453">
    <property type="entry name" value="MoaB/Mog_dom"/>
</dbReference>
<evidence type="ECO:0000256" key="1">
    <source>
        <dbReference type="HAMAP-Rule" id="MF_00226"/>
    </source>
</evidence>
<dbReference type="InterPro" id="IPR036653">
    <property type="entry name" value="CinA-like_C"/>
</dbReference>
<dbReference type="SUPFAM" id="SSF53218">
    <property type="entry name" value="Molybdenum cofactor biosynthesis proteins"/>
    <property type="match status" value="1"/>
</dbReference>
<dbReference type="AlphaFoldDB" id="A0A1I2HLC9"/>
<accession>A0A1I2HLC9</accession>
<dbReference type="SUPFAM" id="SSF142433">
    <property type="entry name" value="CinA-like"/>
    <property type="match status" value="1"/>
</dbReference>
<dbReference type="Proteomes" id="UP000199513">
    <property type="component" value="Unassembled WGS sequence"/>
</dbReference>
<dbReference type="InterPro" id="IPR041424">
    <property type="entry name" value="CinA_KH"/>
</dbReference>
<evidence type="ECO:0000259" key="2">
    <source>
        <dbReference type="SMART" id="SM00852"/>
    </source>
</evidence>
<organism evidence="3 4">
    <name type="scientific">Thermoflexibacter ruber</name>
    <dbReference type="NCBI Taxonomy" id="1003"/>
    <lineage>
        <taxon>Bacteria</taxon>
        <taxon>Pseudomonadati</taxon>
        <taxon>Bacteroidota</taxon>
        <taxon>Cytophagia</taxon>
        <taxon>Cytophagales</taxon>
        <taxon>Thermoflexibacteraceae</taxon>
        <taxon>Thermoflexibacter</taxon>
    </lineage>
</organism>
<dbReference type="InterPro" id="IPR008135">
    <property type="entry name" value="Competence-induced_CinA"/>
</dbReference>
<gene>
    <name evidence="3" type="ORF">SAMN04488541_102431</name>
</gene>
<protein>
    <recommendedName>
        <fullName evidence="1">CinA-like protein</fullName>
    </recommendedName>
</protein>
<dbReference type="Gene3D" id="3.90.950.20">
    <property type="entry name" value="CinA-like"/>
    <property type="match status" value="1"/>
</dbReference>
<dbReference type="NCBIfam" id="TIGR00177">
    <property type="entry name" value="molyb_syn"/>
    <property type="match status" value="1"/>
</dbReference>
<dbReference type="InterPro" id="IPR050101">
    <property type="entry name" value="CinA"/>
</dbReference>
<name>A0A1I2HLC9_9BACT</name>
<comment type="similarity">
    <text evidence="1">Belongs to the CinA family.</text>
</comment>
<evidence type="ECO:0000313" key="4">
    <source>
        <dbReference type="Proteomes" id="UP000199513"/>
    </source>
</evidence>
<dbReference type="NCBIfam" id="NF001813">
    <property type="entry name" value="PRK00549.1"/>
    <property type="match status" value="1"/>
</dbReference>
<feature type="domain" description="MoaB/Mog" evidence="2">
    <location>
        <begin position="7"/>
        <end position="174"/>
    </location>
</feature>
<dbReference type="SMART" id="SM00852">
    <property type="entry name" value="MoCF_biosynth"/>
    <property type="match status" value="1"/>
</dbReference>
<dbReference type="PANTHER" id="PTHR13939:SF0">
    <property type="entry name" value="NMN AMIDOHYDROLASE-LIKE PROTEIN YFAY"/>
    <property type="match status" value="1"/>
</dbReference>
<dbReference type="InterPro" id="IPR008136">
    <property type="entry name" value="CinA_C"/>
</dbReference>
<dbReference type="HAMAP" id="MF_00226_B">
    <property type="entry name" value="CinA_B"/>
    <property type="match status" value="1"/>
</dbReference>
<dbReference type="OrthoDB" id="9801454at2"/>
<dbReference type="NCBIfam" id="TIGR00200">
    <property type="entry name" value="cinA_nterm"/>
    <property type="match status" value="1"/>
</dbReference>
<dbReference type="Pfam" id="PF02464">
    <property type="entry name" value="CinA"/>
    <property type="match status" value="1"/>
</dbReference>
<dbReference type="Pfam" id="PF00994">
    <property type="entry name" value="MoCF_biosynth"/>
    <property type="match status" value="1"/>
</dbReference>
<dbReference type="STRING" id="1003.SAMN04488541_102431"/>
<proteinExistence type="inferred from homology"/>
<dbReference type="PANTHER" id="PTHR13939">
    <property type="entry name" value="NICOTINAMIDE-NUCLEOTIDE AMIDOHYDROLASE PNCC"/>
    <property type="match status" value="1"/>
</dbReference>
<evidence type="ECO:0000313" key="3">
    <source>
        <dbReference type="EMBL" id="SFF29576.1"/>
    </source>
</evidence>
<dbReference type="Gene3D" id="3.30.70.2860">
    <property type="match status" value="1"/>
</dbReference>
<dbReference type="Gene3D" id="3.40.980.10">
    <property type="entry name" value="MoaB/Mog-like domain"/>
    <property type="match status" value="1"/>
</dbReference>
<dbReference type="CDD" id="cd00885">
    <property type="entry name" value="cinA"/>
    <property type="match status" value="1"/>
</dbReference>
<dbReference type="Pfam" id="PF18146">
    <property type="entry name" value="CinA_KH"/>
    <property type="match status" value="1"/>
</dbReference>